<proteinExistence type="predicted"/>
<reference evidence="2 3" key="1">
    <citation type="journal article" date="2019" name="Nat. Ecol. Evol.">
        <title>Megaphylogeny resolves global patterns of mushroom evolution.</title>
        <authorList>
            <person name="Varga T."/>
            <person name="Krizsan K."/>
            <person name="Foldi C."/>
            <person name="Dima B."/>
            <person name="Sanchez-Garcia M."/>
            <person name="Sanchez-Ramirez S."/>
            <person name="Szollosi G.J."/>
            <person name="Szarkandi J.G."/>
            <person name="Papp V."/>
            <person name="Albert L."/>
            <person name="Andreopoulos W."/>
            <person name="Angelini C."/>
            <person name="Antonin V."/>
            <person name="Barry K.W."/>
            <person name="Bougher N.L."/>
            <person name="Buchanan P."/>
            <person name="Buyck B."/>
            <person name="Bense V."/>
            <person name="Catcheside P."/>
            <person name="Chovatia M."/>
            <person name="Cooper J."/>
            <person name="Damon W."/>
            <person name="Desjardin D."/>
            <person name="Finy P."/>
            <person name="Geml J."/>
            <person name="Haridas S."/>
            <person name="Hughes K."/>
            <person name="Justo A."/>
            <person name="Karasinski D."/>
            <person name="Kautmanova I."/>
            <person name="Kiss B."/>
            <person name="Kocsube S."/>
            <person name="Kotiranta H."/>
            <person name="LaButti K.M."/>
            <person name="Lechner B.E."/>
            <person name="Liimatainen K."/>
            <person name="Lipzen A."/>
            <person name="Lukacs Z."/>
            <person name="Mihaltcheva S."/>
            <person name="Morgado L.N."/>
            <person name="Niskanen T."/>
            <person name="Noordeloos M.E."/>
            <person name="Ohm R.A."/>
            <person name="Ortiz-Santana B."/>
            <person name="Ovrebo C."/>
            <person name="Racz N."/>
            <person name="Riley R."/>
            <person name="Savchenko A."/>
            <person name="Shiryaev A."/>
            <person name="Soop K."/>
            <person name="Spirin V."/>
            <person name="Szebenyi C."/>
            <person name="Tomsovsky M."/>
            <person name="Tulloss R.E."/>
            <person name="Uehling J."/>
            <person name="Grigoriev I.V."/>
            <person name="Vagvolgyi C."/>
            <person name="Papp T."/>
            <person name="Martin F.M."/>
            <person name="Miettinen O."/>
            <person name="Hibbett D.S."/>
            <person name="Nagy L.G."/>
        </authorList>
    </citation>
    <scope>NUCLEOTIDE SEQUENCE [LARGE SCALE GENOMIC DNA]</scope>
    <source>
        <strain evidence="2 3">CBS 962.96</strain>
    </source>
</reference>
<accession>A0A4S8LVP6</accession>
<dbReference type="InterPro" id="IPR011706">
    <property type="entry name" value="Cu-oxidase_C"/>
</dbReference>
<dbReference type="SUPFAM" id="SSF49503">
    <property type="entry name" value="Cupredoxins"/>
    <property type="match status" value="1"/>
</dbReference>
<protein>
    <recommendedName>
        <fullName evidence="1">Plastocyanin-like domain-containing protein</fullName>
    </recommendedName>
</protein>
<dbReference type="GO" id="GO:0005507">
    <property type="term" value="F:copper ion binding"/>
    <property type="evidence" value="ECO:0007669"/>
    <property type="project" value="InterPro"/>
</dbReference>
<dbReference type="OrthoDB" id="2121828at2759"/>
<keyword evidence="3" id="KW-1185">Reference proteome</keyword>
<feature type="domain" description="Plastocyanin-like" evidence="1">
    <location>
        <begin position="91"/>
        <end position="155"/>
    </location>
</feature>
<dbReference type="AlphaFoldDB" id="A0A4S8LVP6"/>
<dbReference type="Pfam" id="PF07731">
    <property type="entry name" value="Cu-oxidase_2"/>
    <property type="match status" value="1"/>
</dbReference>
<sequence>MTMQPSSDNKNLDTDNVLAVFHYVGAPDADPTGKPNSFVSLLDQRSELIPLVNPEAPGGSGPADTVINLNLHYDTDTGELEWTINDIKYESPDLPTLLNIMVNIFTNEDQLMTSEHTFVLKRDNIVELQVHGSADGHKHPFHLHGPVFSVVQGMTGAPNFVVAFKFPMIFRCYRRRRIHRHSPFQG</sequence>
<dbReference type="Gene3D" id="2.60.40.420">
    <property type="entry name" value="Cupredoxins - blue copper proteins"/>
    <property type="match status" value="1"/>
</dbReference>
<organism evidence="2 3">
    <name type="scientific">Dendrothele bispora (strain CBS 962.96)</name>
    <dbReference type="NCBI Taxonomy" id="1314807"/>
    <lineage>
        <taxon>Eukaryota</taxon>
        <taxon>Fungi</taxon>
        <taxon>Dikarya</taxon>
        <taxon>Basidiomycota</taxon>
        <taxon>Agaricomycotina</taxon>
        <taxon>Agaricomycetes</taxon>
        <taxon>Agaricomycetidae</taxon>
        <taxon>Agaricales</taxon>
        <taxon>Agaricales incertae sedis</taxon>
        <taxon>Dendrothele</taxon>
    </lineage>
</organism>
<dbReference type="InterPro" id="IPR008972">
    <property type="entry name" value="Cupredoxin"/>
</dbReference>
<dbReference type="EMBL" id="ML179242">
    <property type="protein sequence ID" value="THU93709.1"/>
    <property type="molecule type" value="Genomic_DNA"/>
</dbReference>
<evidence type="ECO:0000259" key="1">
    <source>
        <dbReference type="Pfam" id="PF07731"/>
    </source>
</evidence>
<evidence type="ECO:0000313" key="2">
    <source>
        <dbReference type="EMBL" id="THU93709.1"/>
    </source>
</evidence>
<dbReference type="Proteomes" id="UP000297245">
    <property type="component" value="Unassembled WGS sequence"/>
</dbReference>
<name>A0A4S8LVP6_DENBC</name>
<evidence type="ECO:0000313" key="3">
    <source>
        <dbReference type="Proteomes" id="UP000297245"/>
    </source>
</evidence>
<dbReference type="GO" id="GO:0016491">
    <property type="term" value="F:oxidoreductase activity"/>
    <property type="evidence" value="ECO:0007669"/>
    <property type="project" value="InterPro"/>
</dbReference>
<gene>
    <name evidence="2" type="ORF">K435DRAFT_902877</name>
</gene>